<accession>A0AAU9RTR9</accession>
<feature type="region of interest" description="Disordered" evidence="1">
    <location>
        <begin position="47"/>
        <end position="87"/>
    </location>
</feature>
<feature type="non-terminal residue" evidence="2">
    <location>
        <position position="251"/>
    </location>
</feature>
<evidence type="ECO:0000313" key="3">
    <source>
        <dbReference type="Proteomes" id="UP000836841"/>
    </source>
</evidence>
<keyword evidence="3" id="KW-1185">Reference proteome</keyword>
<gene>
    <name evidence="2" type="ORF">TAV2_LOCUS5826</name>
</gene>
<dbReference type="Proteomes" id="UP000836841">
    <property type="component" value="Chromosome 2"/>
</dbReference>
<name>A0AAU9RTR9_THLAR</name>
<feature type="compositionally biased region" description="Polar residues" evidence="1">
    <location>
        <begin position="66"/>
        <end position="87"/>
    </location>
</feature>
<sequence length="251" mass="28354">LFEFTIPSSFLNSQSTTTRRSNRRIVDNLRHKTTRRIAQPQQLRIDELRPSSKDDEENCPAPAIRESTNSDHCPASQATIGHNQTTSSSIPGSNMVEIYIVCDITFKDLLQHVKEDLGMVDVGEITLTYRVPLTMESMGMHISATIMPHASGVVCAAFIDHHLMFDGNTGTNSVYHMVQTHNVMEKVLRMDVLEDHSNDAFEEDLAHLQFDILDAKGKRIDENAIVIRSHSPCSEFMFNPTDDAVYEFKKM</sequence>
<proteinExistence type="predicted"/>
<reference evidence="2 3" key="1">
    <citation type="submission" date="2022-03" db="EMBL/GenBank/DDBJ databases">
        <authorList>
            <person name="Nunn A."/>
            <person name="Chopra R."/>
            <person name="Nunn A."/>
            <person name="Contreras Garrido A."/>
        </authorList>
    </citation>
    <scope>NUCLEOTIDE SEQUENCE [LARGE SCALE GENOMIC DNA]</scope>
</reference>
<dbReference type="EMBL" id="OU466858">
    <property type="protein sequence ID" value="CAH2046911.1"/>
    <property type="molecule type" value="Genomic_DNA"/>
</dbReference>
<dbReference type="AlphaFoldDB" id="A0AAU9RTR9"/>
<evidence type="ECO:0000256" key="1">
    <source>
        <dbReference type="SAM" id="MobiDB-lite"/>
    </source>
</evidence>
<organism evidence="2 3">
    <name type="scientific">Thlaspi arvense</name>
    <name type="common">Field penny-cress</name>
    <dbReference type="NCBI Taxonomy" id="13288"/>
    <lineage>
        <taxon>Eukaryota</taxon>
        <taxon>Viridiplantae</taxon>
        <taxon>Streptophyta</taxon>
        <taxon>Embryophyta</taxon>
        <taxon>Tracheophyta</taxon>
        <taxon>Spermatophyta</taxon>
        <taxon>Magnoliopsida</taxon>
        <taxon>eudicotyledons</taxon>
        <taxon>Gunneridae</taxon>
        <taxon>Pentapetalae</taxon>
        <taxon>rosids</taxon>
        <taxon>malvids</taxon>
        <taxon>Brassicales</taxon>
        <taxon>Brassicaceae</taxon>
        <taxon>Thlaspideae</taxon>
        <taxon>Thlaspi</taxon>
    </lineage>
</organism>
<protein>
    <submittedName>
        <fullName evidence="2">Uncharacterized protein</fullName>
    </submittedName>
</protein>
<evidence type="ECO:0000313" key="2">
    <source>
        <dbReference type="EMBL" id="CAH2046911.1"/>
    </source>
</evidence>